<evidence type="ECO:0000256" key="2">
    <source>
        <dbReference type="ARBA" id="ARBA00023054"/>
    </source>
</evidence>
<dbReference type="AlphaFoldDB" id="A0A4Q9KG17"/>
<dbReference type="OrthoDB" id="3733123at2"/>
<dbReference type="Gene3D" id="1.10.287.470">
    <property type="entry name" value="Helix hairpin bin"/>
    <property type="match status" value="1"/>
</dbReference>
<evidence type="ECO:0000256" key="4">
    <source>
        <dbReference type="SAM" id="MobiDB-lite"/>
    </source>
</evidence>
<feature type="compositionally biased region" description="Pro residues" evidence="4">
    <location>
        <begin position="146"/>
        <end position="161"/>
    </location>
</feature>
<dbReference type="EMBL" id="SDMQ01000002">
    <property type="protein sequence ID" value="TBT87369.1"/>
    <property type="molecule type" value="Genomic_DNA"/>
</dbReference>
<gene>
    <name evidence="6" type="ORF">ET989_03420</name>
</gene>
<reference evidence="6 7" key="1">
    <citation type="submission" date="2019-01" db="EMBL/GenBank/DDBJ databases">
        <title>Lactibacter flavus gen. nov., sp. nov., a novel bacterium of the family Propionibacteriaceae isolated from raw milk and dairy products.</title>
        <authorList>
            <person name="Huptas C."/>
            <person name="Wenning M."/>
            <person name="Breitenwieser F."/>
            <person name="Doll E."/>
            <person name="Von Neubeck M."/>
            <person name="Busse H.-J."/>
            <person name="Scherer S."/>
        </authorList>
    </citation>
    <scope>NUCLEOTIDE SEQUENCE [LARGE SCALE GENOMIC DNA]</scope>
    <source>
        <strain evidence="6 7">KCTC 33808</strain>
    </source>
</reference>
<feature type="compositionally biased region" description="Low complexity" evidence="4">
    <location>
        <begin position="230"/>
        <end position="280"/>
    </location>
</feature>
<comment type="subcellular location">
    <subcellularLocation>
        <location evidence="1">Cell envelope</location>
    </subcellularLocation>
</comment>
<feature type="coiled-coil region" evidence="3">
    <location>
        <begin position="338"/>
        <end position="426"/>
    </location>
</feature>
<feature type="region of interest" description="Disordered" evidence="4">
    <location>
        <begin position="119"/>
        <end position="165"/>
    </location>
</feature>
<keyword evidence="5" id="KW-0732">Signal</keyword>
<dbReference type="Gene3D" id="2.40.30.170">
    <property type="match status" value="1"/>
</dbReference>
<dbReference type="RefSeq" id="WP_131167155.1">
    <property type="nucleotide sequence ID" value="NZ_SDMQ01000002.1"/>
</dbReference>
<keyword evidence="7" id="KW-1185">Reference proteome</keyword>
<dbReference type="Gene3D" id="2.40.420.20">
    <property type="match status" value="1"/>
</dbReference>
<dbReference type="Gene3D" id="2.40.50.100">
    <property type="match status" value="1"/>
</dbReference>
<evidence type="ECO:0000313" key="6">
    <source>
        <dbReference type="EMBL" id="TBT87369.1"/>
    </source>
</evidence>
<dbReference type="PANTHER" id="PTHR32347">
    <property type="entry name" value="EFFLUX SYSTEM COMPONENT YKNX-RELATED"/>
    <property type="match status" value="1"/>
</dbReference>
<organism evidence="6 7">
    <name type="scientific">Propioniciclava sinopodophylli</name>
    <dbReference type="NCBI Taxonomy" id="1837344"/>
    <lineage>
        <taxon>Bacteria</taxon>
        <taxon>Bacillati</taxon>
        <taxon>Actinomycetota</taxon>
        <taxon>Actinomycetes</taxon>
        <taxon>Propionibacteriales</taxon>
        <taxon>Propionibacteriaceae</taxon>
        <taxon>Propioniciclava</taxon>
    </lineage>
</organism>
<sequence length="626" mass="63073">MKRTRVLVGVVVAAVVLALVAWAAWPRAAEAAYVTAPASRGGITQTISLVGPVERDGQAEVTYRSNGMVTAVHVRVGDQVAAGQQVVSIDSAPLRLAVLQAQAQVAQAEAQLDADLAAQRSGAPAIGTPSTGNPPAAATPGLLPGTPSPGGPSPGSPPADAAPPAYLTRMNTSLVSLQQAVQFQQQQCTPVFQALQQLRELQENLPTAIPTALPTALPTAVPTALPTRQPTAEPTATPTPQASPEPTASASPEPTASASPEPTTGPTASASPSATPTALPSIPPLDELTPELRQRLAELLGMAGQLEACSEAMVGLARAEGEAGTAIGEAVQGFAAQTQQAQVALSQARAELEQAMQAAQAQVEAAARKAAEDAIRQAQAQLEAQMAATYGGVVTDATIASDRARLVQARQQLDSAQADLAAATQSTPIAGVVGAIDYAVGESSAGRSAVIVGDGGARVSVDVPLAVRGLVAPGVPARVGQLAAPATLNGQVTGVSVLPSTATGQSYRTEVVADDPDQTLRSGSWADVTLTLAQASDVLTVPASAVTKITDTTATVEVVDAPLDQTARTVTVVTGRTGGGRVEIVSGLAEGQIIVLSDTRLPVPGGIDQYQPMARSGGGATPTPAR</sequence>
<feature type="region of interest" description="Disordered" evidence="4">
    <location>
        <begin position="222"/>
        <end position="285"/>
    </location>
</feature>
<feature type="signal peptide" evidence="5">
    <location>
        <begin position="1"/>
        <end position="23"/>
    </location>
</feature>
<dbReference type="PANTHER" id="PTHR32347:SF23">
    <property type="entry name" value="BLL5650 PROTEIN"/>
    <property type="match status" value="1"/>
</dbReference>
<dbReference type="Proteomes" id="UP000292373">
    <property type="component" value="Unassembled WGS sequence"/>
</dbReference>
<evidence type="ECO:0000256" key="3">
    <source>
        <dbReference type="SAM" id="Coils"/>
    </source>
</evidence>
<dbReference type="InterPro" id="IPR050465">
    <property type="entry name" value="UPF0194_transport"/>
</dbReference>
<feature type="compositionally biased region" description="Low complexity" evidence="4">
    <location>
        <begin position="127"/>
        <end position="145"/>
    </location>
</feature>
<dbReference type="GO" id="GO:0030313">
    <property type="term" value="C:cell envelope"/>
    <property type="evidence" value="ECO:0007669"/>
    <property type="project" value="UniProtKB-SubCell"/>
</dbReference>
<evidence type="ECO:0000313" key="7">
    <source>
        <dbReference type="Proteomes" id="UP000292373"/>
    </source>
</evidence>
<protein>
    <submittedName>
        <fullName evidence="6">Biotin/lipoyl-binding protein</fullName>
    </submittedName>
</protein>
<accession>A0A4Q9KG17</accession>
<keyword evidence="2 3" id="KW-0175">Coiled coil</keyword>
<evidence type="ECO:0000256" key="5">
    <source>
        <dbReference type="SAM" id="SignalP"/>
    </source>
</evidence>
<feature type="chain" id="PRO_5020956931" evidence="5">
    <location>
        <begin position="24"/>
        <end position="626"/>
    </location>
</feature>
<evidence type="ECO:0000256" key="1">
    <source>
        <dbReference type="ARBA" id="ARBA00004196"/>
    </source>
</evidence>
<proteinExistence type="predicted"/>
<comment type="caution">
    <text evidence="6">The sequence shown here is derived from an EMBL/GenBank/DDBJ whole genome shotgun (WGS) entry which is preliminary data.</text>
</comment>
<dbReference type="SUPFAM" id="SSF111369">
    <property type="entry name" value="HlyD-like secretion proteins"/>
    <property type="match status" value="1"/>
</dbReference>
<name>A0A4Q9KG17_9ACTN</name>